<sequence length="335" mass="34625">MTPRGTASVALLVAAVTAFGAGVVPSVGEAARTTAALRAEAATGDTGAELRLRPASGPVRGLETGTLTVPDLGGGAHRARVGVVAPRGEPIADLLFLHGHADRLDNHAALFADLAAAGVRVVSFDLPSHGETDAGAIDRWSTADLAALAARVVHATEQDPDRPFVLAGWSFGGLLATRFVQDPVQRAAFGRPIAALALESPAVAPLPLAGGDGVSRLRALTHDLRAPVAGPPQPASPFLDPVFAVRLVVQARVAVATPLPDGLPVLVEVGGDTEDRYIDVPAVRSWAGDVAPRDGADVRLERFPDARHGIDLEAWPVGDAARTALVDFVRQQVSR</sequence>
<dbReference type="InterPro" id="IPR029058">
    <property type="entry name" value="AB_hydrolase_fold"/>
</dbReference>
<dbReference type="Pfam" id="PF12697">
    <property type="entry name" value="Abhydrolase_6"/>
    <property type="match status" value="1"/>
</dbReference>
<protein>
    <submittedName>
        <fullName evidence="2">Alpha/beta fold hydrolase</fullName>
    </submittedName>
</protein>
<feature type="domain" description="AB hydrolase-1" evidence="1">
    <location>
        <begin position="94"/>
        <end position="310"/>
    </location>
</feature>
<dbReference type="EMBL" id="JABMCG010000126">
    <property type="protein sequence ID" value="NUU29621.1"/>
    <property type="molecule type" value="Genomic_DNA"/>
</dbReference>
<keyword evidence="2" id="KW-0378">Hydrolase</keyword>
<dbReference type="SUPFAM" id="SSF53474">
    <property type="entry name" value="alpha/beta-Hydrolases"/>
    <property type="match status" value="1"/>
</dbReference>
<dbReference type="RefSeq" id="WP_175326822.1">
    <property type="nucleotide sequence ID" value="NZ_BAAAWP010000001.1"/>
</dbReference>
<evidence type="ECO:0000313" key="3">
    <source>
        <dbReference type="Proteomes" id="UP000539146"/>
    </source>
</evidence>
<dbReference type="InterPro" id="IPR000073">
    <property type="entry name" value="AB_hydrolase_1"/>
</dbReference>
<dbReference type="Proteomes" id="UP000539146">
    <property type="component" value="Unassembled WGS sequence"/>
</dbReference>
<comment type="caution">
    <text evidence="2">The sequence shown here is derived from an EMBL/GenBank/DDBJ whole genome shotgun (WGS) entry which is preliminary data.</text>
</comment>
<name>A0A850DXG6_9MICO</name>
<accession>A0A850DXG6</accession>
<evidence type="ECO:0000259" key="1">
    <source>
        <dbReference type="Pfam" id="PF12697"/>
    </source>
</evidence>
<gene>
    <name evidence="2" type="ORF">HP467_16140</name>
</gene>
<organism evidence="2 3">
    <name type="scientific">Curtobacterium citreum</name>
    <dbReference type="NCBI Taxonomy" id="2036"/>
    <lineage>
        <taxon>Bacteria</taxon>
        <taxon>Bacillati</taxon>
        <taxon>Actinomycetota</taxon>
        <taxon>Actinomycetes</taxon>
        <taxon>Micrococcales</taxon>
        <taxon>Microbacteriaceae</taxon>
        <taxon>Curtobacterium</taxon>
    </lineage>
</organism>
<evidence type="ECO:0000313" key="2">
    <source>
        <dbReference type="EMBL" id="NUU29621.1"/>
    </source>
</evidence>
<reference evidence="2 3" key="1">
    <citation type="submission" date="2020-05" db="EMBL/GenBank/DDBJ databases">
        <title>Genome Sequencing of Type Strains.</title>
        <authorList>
            <person name="Lemaire J.F."/>
            <person name="Inderbitzin P."/>
            <person name="Gregorio O.A."/>
            <person name="Collins S.B."/>
            <person name="Wespe N."/>
            <person name="Knight-Connoni V."/>
        </authorList>
    </citation>
    <scope>NUCLEOTIDE SEQUENCE [LARGE SCALE GENOMIC DNA]</scope>
    <source>
        <strain evidence="2 3">DSM 20512</strain>
    </source>
</reference>
<dbReference type="AlphaFoldDB" id="A0A850DXG6"/>
<dbReference type="GO" id="GO:0016787">
    <property type="term" value="F:hydrolase activity"/>
    <property type="evidence" value="ECO:0007669"/>
    <property type="project" value="UniProtKB-KW"/>
</dbReference>
<dbReference type="Gene3D" id="3.40.50.1820">
    <property type="entry name" value="alpha/beta hydrolase"/>
    <property type="match status" value="1"/>
</dbReference>
<proteinExistence type="predicted"/>